<dbReference type="NCBIfam" id="TIGR04391">
    <property type="entry name" value="CcmD_alt_fam"/>
    <property type="match status" value="1"/>
</dbReference>
<evidence type="ECO:0008006" key="3">
    <source>
        <dbReference type="Google" id="ProtNLM"/>
    </source>
</evidence>
<reference evidence="2" key="1">
    <citation type="submission" date="2018-05" db="EMBL/GenBank/DDBJ databases">
        <authorList>
            <person name="Lanie J.A."/>
            <person name="Ng W.-L."/>
            <person name="Kazmierczak K.M."/>
            <person name="Andrzejewski T.M."/>
            <person name="Davidsen T.M."/>
            <person name="Wayne K.J."/>
            <person name="Tettelin H."/>
            <person name="Glass J.I."/>
            <person name="Rusch D."/>
            <person name="Podicherti R."/>
            <person name="Tsui H.-C.T."/>
            <person name="Winkler M.E."/>
        </authorList>
    </citation>
    <scope>NUCLEOTIDE SEQUENCE</scope>
</reference>
<organism evidence="2">
    <name type="scientific">marine metagenome</name>
    <dbReference type="NCBI Taxonomy" id="408172"/>
    <lineage>
        <taxon>unclassified sequences</taxon>
        <taxon>metagenomes</taxon>
        <taxon>ecological metagenomes</taxon>
    </lineage>
</organism>
<evidence type="ECO:0000313" key="2">
    <source>
        <dbReference type="EMBL" id="SVB45955.1"/>
    </source>
</evidence>
<proteinExistence type="predicted"/>
<dbReference type="AlphaFoldDB" id="A0A382E681"/>
<sequence>MVGLFVNAAAILVLGSEQPPAQEEFIPIDQLPPEDQLPAAPLLITAYAIVWIVVFVYLWSIWRRLLVVEREVSELSRRANGN</sequence>
<feature type="transmembrane region" description="Helical" evidence="1">
    <location>
        <begin position="39"/>
        <end position="60"/>
    </location>
</feature>
<keyword evidence="1" id="KW-1133">Transmembrane helix</keyword>
<protein>
    <recommendedName>
        <fullName evidence="3">CcmD family protein</fullName>
    </recommendedName>
</protein>
<gene>
    <name evidence="2" type="ORF">METZ01_LOCUS198809</name>
</gene>
<keyword evidence="1" id="KW-0812">Transmembrane</keyword>
<evidence type="ECO:0000256" key="1">
    <source>
        <dbReference type="SAM" id="Phobius"/>
    </source>
</evidence>
<keyword evidence="1" id="KW-0472">Membrane</keyword>
<dbReference type="InterPro" id="IPR030888">
    <property type="entry name" value="Put_ccm"/>
</dbReference>
<name>A0A382E681_9ZZZZ</name>
<dbReference type="EMBL" id="UINC01042815">
    <property type="protein sequence ID" value="SVB45955.1"/>
    <property type="molecule type" value="Genomic_DNA"/>
</dbReference>
<accession>A0A382E681</accession>